<dbReference type="PANTHER" id="PTHR13994:SF26">
    <property type="entry name" value="NUDIX HYDROLASE 5-RELATED"/>
    <property type="match status" value="1"/>
</dbReference>
<dbReference type="PANTHER" id="PTHR13994">
    <property type="entry name" value="NUDIX HYDROLASE RELATED"/>
    <property type="match status" value="1"/>
</dbReference>
<evidence type="ECO:0000313" key="8">
    <source>
        <dbReference type="Proteomes" id="UP000239757"/>
    </source>
</evidence>
<dbReference type="PROSITE" id="PS00893">
    <property type="entry name" value="NUDIX_BOX"/>
    <property type="match status" value="1"/>
</dbReference>
<sequence length="387" mass="43623">MKLDTFVCRILILAYTKEGRLEEASKVKMKDILCYNPIIRGPCKARRVVEAKKYLALVTRRRSGKVGKSGKDQRLLETELSEALKLLNEVGECGLGLSTNTCSSVASHFNIAGDMNKARQALEHMVELLAGVEDLYGGIIIDLEKTMDSEAFVPLLRASLSQWKQRGKRAVWIKLPIELANLVEPAVKEGFKYHHAEPDYVMLVNWISKSTNSLPKNASHRVGISAFVMNDKREVLVVQEKSGKFKGTGVWKFPTGVVDEGEDISMAAIREVKEETGIDTEFVEILAFRQSHKSFFTKSDLLFVCMLRPRSFDIQKQDTEIEAAQWMPVEEYAEQAFMKRHDSFSSVAKVCLTKSEKEYAGFSPIPRTTASGKTTYLYFNTKDLTQV</sequence>
<dbReference type="InterPro" id="IPR011990">
    <property type="entry name" value="TPR-like_helical_dom_sf"/>
</dbReference>
<keyword evidence="3" id="KW-0677">Repeat</keyword>
<dbReference type="InterPro" id="IPR000086">
    <property type="entry name" value="NUDIX_hydrolase_dom"/>
</dbReference>
<dbReference type="InterPro" id="IPR003293">
    <property type="entry name" value="Nudix_hydrolase6-like"/>
</dbReference>
<dbReference type="Pfam" id="PF01535">
    <property type="entry name" value="PPR"/>
    <property type="match status" value="1"/>
</dbReference>
<dbReference type="GO" id="GO:0046872">
    <property type="term" value="F:metal ion binding"/>
    <property type="evidence" value="ECO:0007669"/>
    <property type="project" value="UniProtKB-KW"/>
</dbReference>
<dbReference type="OrthoDB" id="447842at2759"/>
<name>A0A2P5YP79_GOSBA</name>
<dbReference type="Gene3D" id="3.90.79.10">
    <property type="entry name" value="Nucleoside Triphosphate Pyrophosphohydrolase"/>
    <property type="match status" value="1"/>
</dbReference>
<dbReference type="Gene3D" id="3.40.630.30">
    <property type="match status" value="1"/>
</dbReference>
<dbReference type="Pfam" id="PF00293">
    <property type="entry name" value="NUDIX"/>
    <property type="match status" value="1"/>
</dbReference>
<dbReference type="AlphaFoldDB" id="A0A2P5YP79"/>
<evidence type="ECO:0000256" key="4">
    <source>
        <dbReference type="ARBA" id="ARBA00022801"/>
    </source>
</evidence>
<proteinExistence type="inferred from homology"/>
<evidence type="ECO:0000256" key="1">
    <source>
        <dbReference type="ARBA" id="ARBA00005582"/>
    </source>
</evidence>
<dbReference type="FunFam" id="3.40.630.30:FF:000016">
    <property type="entry name" value="nudix hydrolase 2"/>
    <property type="match status" value="1"/>
</dbReference>
<dbReference type="PRINTS" id="PR00502">
    <property type="entry name" value="NUDIXFAMILY"/>
</dbReference>
<dbReference type="Gene3D" id="1.25.40.10">
    <property type="entry name" value="Tetratricopeptide repeat domain"/>
    <property type="match status" value="1"/>
</dbReference>
<dbReference type="FunFam" id="3.90.79.10:FF:000015">
    <property type="entry name" value="Nudix hydrolase 8"/>
    <property type="match status" value="1"/>
</dbReference>
<feature type="domain" description="Nudix hydrolase" evidence="6">
    <location>
        <begin position="219"/>
        <end position="350"/>
    </location>
</feature>
<dbReference type="InterPro" id="IPR015797">
    <property type="entry name" value="NUDIX_hydrolase-like_dom_sf"/>
</dbReference>
<dbReference type="Proteomes" id="UP000239757">
    <property type="component" value="Unassembled WGS sequence"/>
</dbReference>
<evidence type="ECO:0000256" key="5">
    <source>
        <dbReference type="RuleBase" id="RU003476"/>
    </source>
</evidence>
<dbReference type="SUPFAM" id="SSF55811">
    <property type="entry name" value="Nudix"/>
    <property type="match status" value="1"/>
</dbReference>
<gene>
    <name evidence="7" type="ORF">GOBAR_AA03170</name>
</gene>
<accession>A0A2P5YP79</accession>
<protein>
    <recommendedName>
        <fullName evidence="6">Nudix hydrolase domain-containing protein</fullName>
    </recommendedName>
</protein>
<evidence type="ECO:0000313" key="7">
    <source>
        <dbReference type="EMBL" id="PPS17390.1"/>
    </source>
</evidence>
<comment type="similarity">
    <text evidence="1 5">Belongs to the Nudix hydrolase family.</text>
</comment>
<dbReference type="GO" id="GO:0051287">
    <property type="term" value="F:NAD binding"/>
    <property type="evidence" value="ECO:0007669"/>
    <property type="project" value="TreeGrafter"/>
</dbReference>
<keyword evidence="4 5" id="KW-0378">Hydrolase</keyword>
<evidence type="ECO:0000259" key="6">
    <source>
        <dbReference type="PROSITE" id="PS51462"/>
    </source>
</evidence>
<dbReference type="Pfam" id="PF18290">
    <property type="entry name" value="Nudix_hydro"/>
    <property type="match status" value="1"/>
</dbReference>
<dbReference type="GO" id="GO:0035529">
    <property type="term" value="F:NADH pyrophosphatase activity"/>
    <property type="evidence" value="ECO:0007669"/>
    <property type="project" value="TreeGrafter"/>
</dbReference>
<dbReference type="InterPro" id="IPR020084">
    <property type="entry name" value="NUDIX_hydrolase_CS"/>
</dbReference>
<dbReference type="EMBL" id="KZ662931">
    <property type="protein sequence ID" value="PPS17390.1"/>
    <property type="molecule type" value="Genomic_DNA"/>
</dbReference>
<dbReference type="InterPro" id="IPR002885">
    <property type="entry name" value="PPR_rpt"/>
</dbReference>
<dbReference type="InterPro" id="IPR020476">
    <property type="entry name" value="Nudix_hydrolase"/>
</dbReference>
<organism evidence="7 8">
    <name type="scientific">Gossypium barbadense</name>
    <name type="common">Sea Island cotton</name>
    <name type="synonym">Hibiscus barbadensis</name>
    <dbReference type="NCBI Taxonomy" id="3634"/>
    <lineage>
        <taxon>Eukaryota</taxon>
        <taxon>Viridiplantae</taxon>
        <taxon>Streptophyta</taxon>
        <taxon>Embryophyta</taxon>
        <taxon>Tracheophyta</taxon>
        <taxon>Spermatophyta</taxon>
        <taxon>Magnoliopsida</taxon>
        <taxon>eudicotyledons</taxon>
        <taxon>Gunneridae</taxon>
        <taxon>Pentapetalae</taxon>
        <taxon>rosids</taxon>
        <taxon>malvids</taxon>
        <taxon>Malvales</taxon>
        <taxon>Malvaceae</taxon>
        <taxon>Malvoideae</taxon>
        <taxon>Gossypium</taxon>
    </lineage>
</organism>
<evidence type="ECO:0000256" key="2">
    <source>
        <dbReference type="ARBA" id="ARBA00022723"/>
    </source>
</evidence>
<evidence type="ECO:0000256" key="3">
    <source>
        <dbReference type="ARBA" id="ARBA00022737"/>
    </source>
</evidence>
<dbReference type="PROSITE" id="PS51462">
    <property type="entry name" value="NUDIX"/>
    <property type="match status" value="1"/>
</dbReference>
<keyword evidence="2" id="KW-0479">Metal-binding</keyword>
<dbReference type="InterPro" id="IPR040618">
    <property type="entry name" value="Pre-Nudix"/>
</dbReference>
<dbReference type="GO" id="GO:0047631">
    <property type="term" value="F:ADP-ribose diphosphatase activity"/>
    <property type="evidence" value="ECO:0007669"/>
    <property type="project" value="TreeGrafter"/>
</dbReference>
<reference evidence="7 8" key="1">
    <citation type="submission" date="2015-01" db="EMBL/GenBank/DDBJ databases">
        <title>Genome of allotetraploid Gossypium barbadense reveals genomic plasticity and fiber elongation in cotton evolution.</title>
        <authorList>
            <person name="Chen X."/>
            <person name="Liu X."/>
            <person name="Zhao B."/>
            <person name="Zheng H."/>
            <person name="Hu Y."/>
            <person name="Lu G."/>
            <person name="Yang C."/>
            <person name="Chen J."/>
            <person name="Shan C."/>
            <person name="Zhang L."/>
            <person name="Zhou Y."/>
            <person name="Wang L."/>
            <person name="Guo W."/>
            <person name="Bai Y."/>
            <person name="Ruan J."/>
            <person name="Shangguan X."/>
            <person name="Mao Y."/>
            <person name="Jiang J."/>
            <person name="Zhu Y."/>
            <person name="Lei J."/>
            <person name="Kang H."/>
            <person name="Chen S."/>
            <person name="He X."/>
            <person name="Wang R."/>
            <person name="Wang Y."/>
            <person name="Chen J."/>
            <person name="Wang L."/>
            <person name="Yu S."/>
            <person name="Wang B."/>
            <person name="Wei J."/>
            <person name="Song S."/>
            <person name="Lu X."/>
            <person name="Gao Z."/>
            <person name="Gu W."/>
            <person name="Deng X."/>
            <person name="Ma D."/>
            <person name="Wang S."/>
            <person name="Liang W."/>
            <person name="Fang L."/>
            <person name="Cai C."/>
            <person name="Zhu X."/>
            <person name="Zhou B."/>
            <person name="Zhang Y."/>
            <person name="Chen Z."/>
            <person name="Xu S."/>
            <person name="Zhu R."/>
            <person name="Wang S."/>
            <person name="Zhang T."/>
            <person name="Zhao G."/>
        </authorList>
    </citation>
    <scope>NUCLEOTIDE SEQUENCE [LARGE SCALE GENOMIC DNA]</scope>
    <source>
        <strain evidence="8">cv. Xinhai21</strain>
        <tissue evidence="7">Leaf</tissue>
    </source>
</reference>
<dbReference type="CDD" id="cd04670">
    <property type="entry name" value="NUDIX_ASFGF2_Nudt6"/>
    <property type="match status" value="1"/>
</dbReference>
<dbReference type="PRINTS" id="PR01356">
    <property type="entry name" value="GFGPROTEIN"/>
</dbReference>